<dbReference type="RefSeq" id="WP_143065076.1">
    <property type="nucleotide sequence ID" value="NZ_FOCL01000001.1"/>
</dbReference>
<keyword evidence="2" id="KW-1185">Reference proteome</keyword>
<dbReference type="OrthoDB" id="798964at2"/>
<reference evidence="2" key="1">
    <citation type="submission" date="2016-10" db="EMBL/GenBank/DDBJ databases">
        <authorList>
            <person name="Varghese N."/>
            <person name="Submissions S."/>
        </authorList>
    </citation>
    <scope>NUCLEOTIDE SEQUENCE [LARGE SCALE GENOMIC DNA]</scope>
    <source>
        <strain evidence="2">Gh-48</strain>
    </source>
</reference>
<dbReference type="STRING" id="551995.SAMN05192574_101736"/>
<evidence type="ECO:0000313" key="2">
    <source>
        <dbReference type="Proteomes" id="UP000198942"/>
    </source>
</evidence>
<evidence type="ECO:0000313" key="1">
    <source>
        <dbReference type="EMBL" id="SEM76414.1"/>
    </source>
</evidence>
<sequence length="204" mass="23564">MEINQIKSSNVCQTVLMFLLIVFLGVHPLLAQPLTSKKALPDYLTQIQRTADSVLKFSPNNARSYYIKITRSIYDRALKITMTESAIQSGTGNSGFTRAMVQLQYQLRADLFPSSCKQTATPIPDLFQRTVDAAMRNFSRYQQPKGLDRERLYLWVMIQVFENLNQINAGFLQVGLSTKEKDQVWQRLKMQQQMIVQLKSKYER</sequence>
<gene>
    <name evidence="1" type="ORF">SAMN05192574_101736</name>
</gene>
<protein>
    <recommendedName>
        <fullName evidence="3">DUF4142 domain-containing protein</fullName>
    </recommendedName>
</protein>
<dbReference type="Proteomes" id="UP000198942">
    <property type="component" value="Unassembled WGS sequence"/>
</dbReference>
<dbReference type="AlphaFoldDB" id="A0A1H8B2U8"/>
<dbReference type="EMBL" id="FOCL01000001">
    <property type="protein sequence ID" value="SEM76414.1"/>
    <property type="molecule type" value="Genomic_DNA"/>
</dbReference>
<proteinExistence type="predicted"/>
<organism evidence="1 2">
    <name type="scientific">Mucilaginibacter gossypiicola</name>
    <dbReference type="NCBI Taxonomy" id="551995"/>
    <lineage>
        <taxon>Bacteria</taxon>
        <taxon>Pseudomonadati</taxon>
        <taxon>Bacteroidota</taxon>
        <taxon>Sphingobacteriia</taxon>
        <taxon>Sphingobacteriales</taxon>
        <taxon>Sphingobacteriaceae</taxon>
        <taxon>Mucilaginibacter</taxon>
    </lineage>
</organism>
<evidence type="ECO:0008006" key="3">
    <source>
        <dbReference type="Google" id="ProtNLM"/>
    </source>
</evidence>
<accession>A0A1H8B2U8</accession>
<name>A0A1H8B2U8_9SPHI</name>